<evidence type="ECO:0000259" key="3">
    <source>
        <dbReference type="Pfam" id="PF10551"/>
    </source>
</evidence>
<evidence type="ECO:0000313" key="4">
    <source>
        <dbReference type="EMBL" id="SAM02978.1"/>
    </source>
</evidence>
<evidence type="ECO:0000313" key="5">
    <source>
        <dbReference type="Proteomes" id="UP000078561"/>
    </source>
</evidence>
<sequence length="954" mass="110329">MNTATPDGRRIHPDGRVWCKGCKTWRSSDLFVGVHESFRTCDVCRFRQTEEVTPPRTLIMLSELPHYFLDPKEVDDGVYLTADIYLDQRLRDMSNEQILQVILDKVQLLDHYEYYWKYSGKTQLRHCEGFAAVCSQDKEVAHHVDVSVLRRRYQRMESFACKGKVYGFINRKYNWVNLNVVHLLDHERPEVLEATMIRATPMPQAIKSFICAQIDIHDLNAVNLYEKVVDEFGYVVNRGQVSNAWRNAFVDSYKKHEDQLLSSQLLVRSLFQDSDCEELMFRSTADVKYFGFKTGFFNILTRSNQVTEYHVDSTYKTNRAGFELFGVVANVYGSGYPIAYLIVKVDTSATPSRLNNDVVQDTPRVAALKTFFQVMKDQGFNPTFMFTDKDQAEINAIEAIWPLEASSIIRLCLWHLKRAVKLKLSKAKTAILPIYDPNHAHDEYGCGFVINGCYGRQTLVCMNSLVSKPMSGLGFIQGKYKPFVMELESVSQFLYLLTLFPWVVSQLFRYIPLDFLYNKKHSFTILNFVPVVDARRRARRLLTTVDQRENILEKMGKHYNMHHMIPEGTTFYASNEDIRLHSAKDMYDYCYENGLQDTWAYLYRNWYTKTSYDRWAKSGVDGKLPIGKTTMMIEAHWKVLKRTHLYHYNRARLDLVTFVIIQHYYKKLRTKYQSIVVNRLETSTFESSFMKEWIKGRAAGVSGRSYATSLTRWICGCPSFLHSPTINPNPYHPGEHPREGLLPRPPLRRRAAHFDDAANAPNHPRRRTDQTQPVFTIPELVIPPRRVPTTANERTTPVVVLDDNDDGDDGDDVVDDDNDDNNDNDEGTAPVVDDNDDDEGTAPAVDDDNDDDEETAPVVDDEGRLLRRELDYEASRAETRRLEELLARARQAEAEARNSYVDLLETVNPQQAAAFSHAEDSNNVDVYLSTTIRERRRTTLPRTWRDYNPYTRSI</sequence>
<evidence type="ECO:0000256" key="1">
    <source>
        <dbReference type="SAM" id="Coils"/>
    </source>
</evidence>
<feature type="region of interest" description="Disordered" evidence="2">
    <location>
        <begin position="755"/>
        <end position="858"/>
    </location>
</feature>
<keyword evidence="5" id="KW-1185">Reference proteome</keyword>
<dbReference type="EMBL" id="LT554026">
    <property type="protein sequence ID" value="SAM02978.1"/>
    <property type="molecule type" value="Genomic_DNA"/>
</dbReference>
<gene>
    <name evidence="4" type="primary">ABSGL_08795.1 scaffold 10439</name>
</gene>
<dbReference type="Pfam" id="PF10551">
    <property type="entry name" value="MULE"/>
    <property type="match status" value="1"/>
</dbReference>
<dbReference type="STRING" id="4829.A0A168PU34"/>
<protein>
    <recommendedName>
        <fullName evidence="3">MULE transposase domain-containing protein</fullName>
    </recommendedName>
</protein>
<dbReference type="AlphaFoldDB" id="A0A168PU34"/>
<name>A0A168PU34_ABSGL</name>
<dbReference type="InParanoid" id="A0A168PU34"/>
<feature type="coiled-coil region" evidence="1">
    <location>
        <begin position="872"/>
        <end position="902"/>
    </location>
</feature>
<feature type="domain" description="MULE transposase" evidence="3">
    <location>
        <begin position="310"/>
        <end position="417"/>
    </location>
</feature>
<feature type="compositionally biased region" description="Acidic residues" evidence="2">
    <location>
        <begin position="833"/>
        <end position="855"/>
    </location>
</feature>
<feature type="compositionally biased region" description="Acidic residues" evidence="2">
    <location>
        <begin position="802"/>
        <end position="826"/>
    </location>
</feature>
<keyword evidence="1" id="KW-0175">Coiled coil</keyword>
<organism evidence="4">
    <name type="scientific">Absidia glauca</name>
    <name type="common">Pin mould</name>
    <dbReference type="NCBI Taxonomy" id="4829"/>
    <lineage>
        <taxon>Eukaryota</taxon>
        <taxon>Fungi</taxon>
        <taxon>Fungi incertae sedis</taxon>
        <taxon>Mucoromycota</taxon>
        <taxon>Mucoromycotina</taxon>
        <taxon>Mucoromycetes</taxon>
        <taxon>Mucorales</taxon>
        <taxon>Cunninghamellaceae</taxon>
        <taxon>Absidia</taxon>
    </lineage>
</organism>
<accession>A0A168PU34</accession>
<proteinExistence type="predicted"/>
<dbReference type="Proteomes" id="UP000078561">
    <property type="component" value="Unassembled WGS sequence"/>
</dbReference>
<evidence type="ECO:0000256" key="2">
    <source>
        <dbReference type="SAM" id="MobiDB-lite"/>
    </source>
</evidence>
<reference evidence="4" key="1">
    <citation type="submission" date="2016-04" db="EMBL/GenBank/DDBJ databases">
        <authorList>
            <person name="Evans L.H."/>
            <person name="Alamgir A."/>
            <person name="Owens N."/>
            <person name="Weber N.D."/>
            <person name="Virtaneva K."/>
            <person name="Barbian K."/>
            <person name="Babar A."/>
            <person name="Rosenke K."/>
        </authorList>
    </citation>
    <scope>NUCLEOTIDE SEQUENCE [LARGE SCALE GENOMIC DNA]</scope>
    <source>
        <strain evidence="4">CBS 101.48</strain>
    </source>
</reference>
<dbReference type="InterPro" id="IPR018289">
    <property type="entry name" value="MULE_transposase_dom"/>
</dbReference>
<dbReference type="OrthoDB" id="2401469at2759"/>